<protein>
    <submittedName>
        <fullName evidence="6">GspE/PulE family protein</fullName>
    </submittedName>
</protein>
<keyword evidence="2" id="KW-0547">Nucleotide-binding</keyword>
<comment type="similarity">
    <text evidence="1">Belongs to the GSP E family.</text>
</comment>
<proteinExistence type="inferred from homology"/>
<dbReference type="PANTHER" id="PTHR30258:SF2">
    <property type="entry name" value="COMG OPERON PROTEIN 1"/>
    <property type="match status" value="1"/>
</dbReference>
<dbReference type="InterPro" id="IPR001482">
    <property type="entry name" value="T2SS/T4SS_dom"/>
</dbReference>
<evidence type="ECO:0000313" key="6">
    <source>
        <dbReference type="EMBL" id="MFC3938533.1"/>
    </source>
</evidence>
<feature type="domain" description="C2H2-type" evidence="4">
    <location>
        <begin position="304"/>
        <end position="324"/>
    </location>
</feature>
<dbReference type="SUPFAM" id="SSF52540">
    <property type="entry name" value="P-loop containing nucleoside triphosphate hydrolases"/>
    <property type="match status" value="1"/>
</dbReference>
<sequence>MEQATATRRVREVDEQPLQFISTSNSDAPAVDLLNKLMSIAIDHEVSDIHFEWFETEMIVRFRHNGDLQEVRRVSLEMASSFNDKIRMKARFSMVERQLPHDGKIRFKSLESGKVVDLRISILPTTHGDSIVCRVLDGAKNLQTLDAIEMDADIKEAMRDVISKPQGLFLVTGPTGSGKTTTLYGIILTLRTPLNKINTVEDPVEYQLDGICQSEVNLKMGFAQALRSMLRQDPDVILVGEIRDGETAGVAVQAALTGHLVLSTLHTNSAVITLSRLLDLQVNPNALAAGLGAVCAQRLIPILCEHCREPYEPDDFERSHLVRHGVEAPSLIYRAHGAGCEHCIAGYRSRKAVIEMFTATPAVRIAIEASDIHALRKAAEAQPYYRTLETAAVREVARGVTSFEGANRAVGT</sequence>
<dbReference type="EMBL" id="JBHSAJ010000182">
    <property type="protein sequence ID" value="MFC3938533.1"/>
    <property type="molecule type" value="Genomic_DNA"/>
</dbReference>
<evidence type="ECO:0000259" key="4">
    <source>
        <dbReference type="PROSITE" id="PS00028"/>
    </source>
</evidence>
<organism evidence="6 7">
    <name type="scientific">Acidovorax facilis</name>
    <dbReference type="NCBI Taxonomy" id="12917"/>
    <lineage>
        <taxon>Bacteria</taxon>
        <taxon>Pseudomonadati</taxon>
        <taxon>Pseudomonadota</taxon>
        <taxon>Betaproteobacteria</taxon>
        <taxon>Burkholderiales</taxon>
        <taxon>Comamonadaceae</taxon>
        <taxon>Acidovorax</taxon>
    </lineage>
</organism>
<evidence type="ECO:0000256" key="1">
    <source>
        <dbReference type="ARBA" id="ARBA00006611"/>
    </source>
</evidence>
<comment type="caution">
    <text evidence="6">The sequence shown here is derived from an EMBL/GenBank/DDBJ whole genome shotgun (WGS) entry which is preliminary data.</text>
</comment>
<dbReference type="InterPro" id="IPR013087">
    <property type="entry name" value="Znf_C2H2_type"/>
</dbReference>
<keyword evidence="3" id="KW-0067">ATP-binding</keyword>
<keyword evidence="7" id="KW-1185">Reference proteome</keyword>
<evidence type="ECO:0000256" key="3">
    <source>
        <dbReference type="ARBA" id="ARBA00022840"/>
    </source>
</evidence>
<dbReference type="InterPro" id="IPR003593">
    <property type="entry name" value="AAA+_ATPase"/>
</dbReference>
<evidence type="ECO:0000259" key="5">
    <source>
        <dbReference type="PROSITE" id="PS00662"/>
    </source>
</evidence>
<evidence type="ECO:0000313" key="7">
    <source>
        <dbReference type="Proteomes" id="UP001595693"/>
    </source>
</evidence>
<dbReference type="PROSITE" id="PS00662">
    <property type="entry name" value="T2SP_E"/>
    <property type="match status" value="1"/>
</dbReference>
<gene>
    <name evidence="6" type="ORF">ACFOW3_28330</name>
</gene>
<dbReference type="SMART" id="SM00382">
    <property type="entry name" value="AAA"/>
    <property type="match status" value="1"/>
</dbReference>
<dbReference type="Gene3D" id="3.40.50.300">
    <property type="entry name" value="P-loop containing nucleotide triphosphate hydrolases"/>
    <property type="match status" value="1"/>
</dbReference>
<dbReference type="InterPro" id="IPR027417">
    <property type="entry name" value="P-loop_NTPase"/>
</dbReference>
<accession>A0ABV8DJW8</accession>
<evidence type="ECO:0000256" key="2">
    <source>
        <dbReference type="ARBA" id="ARBA00022741"/>
    </source>
</evidence>
<dbReference type="PROSITE" id="PS00028">
    <property type="entry name" value="ZINC_FINGER_C2H2_1"/>
    <property type="match status" value="1"/>
</dbReference>
<reference evidence="7" key="1">
    <citation type="journal article" date="2019" name="Int. J. Syst. Evol. Microbiol.">
        <title>The Global Catalogue of Microorganisms (GCM) 10K type strain sequencing project: providing services to taxonomists for standard genome sequencing and annotation.</title>
        <authorList>
            <consortium name="The Broad Institute Genomics Platform"/>
            <consortium name="The Broad Institute Genome Sequencing Center for Infectious Disease"/>
            <person name="Wu L."/>
            <person name="Ma J."/>
        </authorList>
    </citation>
    <scope>NUCLEOTIDE SEQUENCE [LARGE SCALE GENOMIC DNA]</scope>
    <source>
        <strain evidence="7">CCUG 2113</strain>
    </source>
</reference>
<feature type="domain" description="Bacterial type II secretion system protein E" evidence="5">
    <location>
        <begin position="230"/>
        <end position="244"/>
    </location>
</feature>
<dbReference type="CDD" id="cd01129">
    <property type="entry name" value="PulE-GspE-like"/>
    <property type="match status" value="1"/>
</dbReference>
<dbReference type="RefSeq" id="WP_162239780.1">
    <property type="nucleotide sequence ID" value="NZ_JAMXAX010000022.1"/>
</dbReference>
<dbReference type="Pfam" id="PF00437">
    <property type="entry name" value="T2SSE"/>
    <property type="match status" value="1"/>
</dbReference>
<name>A0ABV8DJW8_9BURK</name>
<dbReference type="PANTHER" id="PTHR30258">
    <property type="entry name" value="TYPE II SECRETION SYSTEM PROTEIN GSPE-RELATED"/>
    <property type="match status" value="1"/>
</dbReference>
<dbReference type="Gene3D" id="3.30.450.90">
    <property type="match status" value="1"/>
</dbReference>
<dbReference type="Proteomes" id="UP001595693">
    <property type="component" value="Unassembled WGS sequence"/>
</dbReference>